<evidence type="ECO:0000256" key="3">
    <source>
        <dbReference type="ARBA" id="ARBA00022692"/>
    </source>
</evidence>
<keyword evidence="4 6" id="KW-1133">Transmembrane helix</keyword>
<dbReference type="GO" id="GO:0016020">
    <property type="term" value="C:membrane"/>
    <property type="evidence" value="ECO:0007669"/>
    <property type="project" value="UniProtKB-SubCell"/>
</dbReference>
<dbReference type="RefSeq" id="WP_206574686.1">
    <property type="nucleotide sequence ID" value="NZ_JAFKCV010000009.1"/>
</dbReference>
<dbReference type="PANTHER" id="PTHR31885:SF6">
    <property type="entry name" value="GH04784P"/>
    <property type="match status" value="1"/>
</dbReference>
<organism evidence="7 8">
    <name type="scientific">Bowmanella dokdonensis</name>
    <dbReference type="NCBI Taxonomy" id="751969"/>
    <lineage>
        <taxon>Bacteria</taxon>
        <taxon>Pseudomonadati</taxon>
        <taxon>Pseudomonadota</taxon>
        <taxon>Gammaproteobacteria</taxon>
        <taxon>Alteromonadales</taxon>
        <taxon>Alteromonadaceae</taxon>
        <taxon>Bowmanella</taxon>
    </lineage>
</organism>
<dbReference type="Proteomes" id="UP000664654">
    <property type="component" value="Unassembled WGS sequence"/>
</dbReference>
<protein>
    <submittedName>
        <fullName evidence="7">Lysoplasmalogenase</fullName>
    </submittedName>
</protein>
<comment type="similarity">
    <text evidence="2">Belongs to the TMEM86 family.</text>
</comment>
<comment type="caution">
    <text evidence="7">The sequence shown here is derived from an EMBL/GenBank/DDBJ whole genome shotgun (WGS) entry which is preliminary data.</text>
</comment>
<dbReference type="PANTHER" id="PTHR31885">
    <property type="entry name" value="GH04784P"/>
    <property type="match status" value="1"/>
</dbReference>
<evidence type="ECO:0000256" key="1">
    <source>
        <dbReference type="ARBA" id="ARBA00004141"/>
    </source>
</evidence>
<comment type="subcellular location">
    <subcellularLocation>
        <location evidence="1">Membrane</location>
        <topology evidence="1">Multi-pass membrane protein</topology>
    </subcellularLocation>
</comment>
<dbReference type="Pfam" id="PF07947">
    <property type="entry name" value="YhhN"/>
    <property type="match status" value="1"/>
</dbReference>
<dbReference type="AlphaFoldDB" id="A0A939DQL1"/>
<evidence type="ECO:0000313" key="8">
    <source>
        <dbReference type="Proteomes" id="UP000664654"/>
    </source>
</evidence>
<dbReference type="GO" id="GO:0016787">
    <property type="term" value="F:hydrolase activity"/>
    <property type="evidence" value="ECO:0007669"/>
    <property type="project" value="TreeGrafter"/>
</dbReference>
<feature type="transmembrane region" description="Helical" evidence="6">
    <location>
        <begin position="77"/>
        <end position="94"/>
    </location>
</feature>
<evidence type="ECO:0000256" key="6">
    <source>
        <dbReference type="SAM" id="Phobius"/>
    </source>
</evidence>
<feature type="transmembrane region" description="Helical" evidence="6">
    <location>
        <begin position="7"/>
        <end position="24"/>
    </location>
</feature>
<proteinExistence type="inferred from homology"/>
<dbReference type="InterPro" id="IPR012506">
    <property type="entry name" value="TMEM86B-like"/>
</dbReference>
<evidence type="ECO:0000256" key="2">
    <source>
        <dbReference type="ARBA" id="ARBA00007375"/>
    </source>
</evidence>
<feature type="transmembrane region" description="Helical" evidence="6">
    <location>
        <begin position="130"/>
        <end position="150"/>
    </location>
</feature>
<evidence type="ECO:0000256" key="4">
    <source>
        <dbReference type="ARBA" id="ARBA00022989"/>
    </source>
</evidence>
<keyword evidence="8" id="KW-1185">Reference proteome</keyword>
<feature type="transmembrane region" description="Helical" evidence="6">
    <location>
        <begin position="53"/>
        <end position="71"/>
    </location>
</feature>
<sequence>MRSTHWNLVFAGSSLFYLFSLSFRPYPLDYLFKALPIVWLMILVLRNASSNKYLLLLALAFSATGDVLLALPLRHSFELGLGAFLLAQATYSINFWRFRQWQSWKIWPLLTVAGFAVFMLWQLLPSLDTMRVPVLTYLLVICVMAATAVLADRRGHWLIAGAACFLLSDALLAWNLFLSPLSHAPYTVMITYYAAQFCLVNGALIAAPLASDEEPLTADATR</sequence>
<feature type="transmembrane region" description="Helical" evidence="6">
    <location>
        <begin position="157"/>
        <end position="178"/>
    </location>
</feature>
<gene>
    <name evidence="7" type="ORF">J0A66_15160</name>
</gene>
<feature type="transmembrane region" description="Helical" evidence="6">
    <location>
        <begin position="106"/>
        <end position="124"/>
    </location>
</feature>
<reference evidence="7" key="1">
    <citation type="submission" date="2021-03" db="EMBL/GenBank/DDBJ databases">
        <title>novel species isolated from a fishpond in China.</title>
        <authorList>
            <person name="Lu H."/>
            <person name="Cai Z."/>
        </authorList>
    </citation>
    <scope>NUCLEOTIDE SEQUENCE</scope>
    <source>
        <strain evidence="7">JCM 30855</strain>
    </source>
</reference>
<keyword evidence="5 6" id="KW-0472">Membrane</keyword>
<evidence type="ECO:0000256" key="5">
    <source>
        <dbReference type="ARBA" id="ARBA00023136"/>
    </source>
</evidence>
<feature type="transmembrane region" description="Helical" evidence="6">
    <location>
        <begin position="190"/>
        <end position="210"/>
    </location>
</feature>
<accession>A0A939DQL1</accession>
<evidence type="ECO:0000313" key="7">
    <source>
        <dbReference type="EMBL" id="MBN7826572.1"/>
    </source>
</evidence>
<feature type="transmembrane region" description="Helical" evidence="6">
    <location>
        <begin position="30"/>
        <end position="46"/>
    </location>
</feature>
<dbReference type="EMBL" id="JAFKCV010000009">
    <property type="protein sequence ID" value="MBN7826572.1"/>
    <property type="molecule type" value="Genomic_DNA"/>
</dbReference>
<keyword evidence="3 6" id="KW-0812">Transmembrane</keyword>
<name>A0A939DQL1_9ALTE</name>